<dbReference type="InterPro" id="IPR001789">
    <property type="entry name" value="Sig_transdc_resp-reg_receiver"/>
</dbReference>
<evidence type="ECO:0000256" key="1">
    <source>
        <dbReference type="ARBA" id="ARBA00018672"/>
    </source>
</evidence>
<evidence type="ECO:0000256" key="4">
    <source>
        <dbReference type="SAM" id="MobiDB-lite"/>
    </source>
</evidence>
<evidence type="ECO:0000259" key="5">
    <source>
        <dbReference type="PROSITE" id="PS50110"/>
    </source>
</evidence>
<dbReference type="SMART" id="SM00448">
    <property type="entry name" value="REC"/>
    <property type="match status" value="1"/>
</dbReference>
<evidence type="ECO:0000313" key="7">
    <source>
        <dbReference type="Proteomes" id="UP001519308"/>
    </source>
</evidence>
<dbReference type="RefSeq" id="WP_209649299.1">
    <property type="nucleotide sequence ID" value="NZ_JAGGLL010000002.1"/>
</dbReference>
<comment type="function">
    <text evidence="2">May play the central regulatory role in sporulation. It may be an element of the effector pathway responsible for the activation of sporulation genes in response to nutritional stress. Spo0A may act in concert with spo0H (a sigma factor) to control the expression of some genes that are critical to the sporulation process.</text>
</comment>
<accession>A0ABS4JYI1</accession>
<dbReference type="InterPro" id="IPR052048">
    <property type="entry name" value="ST_Response_Regulator"/>
</dbReference>
<feature type="region of interest" description="Disordered" evidence="4">
    <location>
        <begin position="134"/>
        <end position="164"/>
    </location>
</feature>
<dbReference type="PANTHER" id="PTHR43228">
    <property type="entry name" value="TWO-COMPONENT RESPONSE REGULATOR"/>
    <property type="match status" value="1"/>
</dbReference>
<dbReference type="PANTHER" id="PTHR43228:SF8">
    <property type="entry name" value="TRANSCRIPTIONAL REGULATORY PROTEIN GLNL"/>
    <property type="match status" value="1"/>
</dbReference>
<keyword evidence="7" id="KW-1185">Reference proteome</keyword>
<dbReference type="Pfam" id="PF08664">
    <property type="entry name" value="YcbB"/>
    <property type="match status" value="1"/>
</dbReference>
<feature type="domain" description="Response regulatory" evidence="5">
    <location>
        <begin position="2"/>
        <end position="118"/>
    </location>
</feature>
<evidence type="ECO:0000256" key="3">
    <source>
        <dbReference type="PROSITE-ProRule" id="PRU00169"/>
    </source>
</evidence>
<comment type="caution">
    <text evidence="6">The sequence shown here is derived from an EMBL/GenBank/DDBJ whole genome shotgun (WGS) entry which is preliminary data.</text>
</comment>
<protein>
    <recommendedName>
        <fullName evidence="1">Stage 0 sporulation protein A homolog</fullName>
    </recommendedName>
</protein>
<evidence type="ECO:0000313" key="6">
    <source>
        <dbReference type="EMBL" id="MBP2020594.1"/>
    </source>
</evidence>
<dbReference type="InterPro" id="IPR011006">
    <property type="entry name" value="CheY-like_superfamily"/>
</dbReference>
<organism evidence="6 7">
    <name type="scientific">Clostridium punense</name>
    <dbReference type="NCBI Taxonomy" id="1054297"/>
    <lineage>
        <taxon>Bacteria</taxon>
        <taxon>Bacillati</taxon>
        <taxon>Bacillota</taxon>
        <taxon>Clostridia</taxon>
        <taxon>Eubacteriales</taxon>
        <taxon>Clostridiaceae</taxon>
        <taxon>Clostridium</taxon>
    </lineage>
</organism>
<dbReference type="EMBL" id="JAGGLL010000002">
    <property type="protein sequence ID" value="MBP2020594.1"/>
    <property type="molecule type" value="Genomic_DNA"/>
</dbReference>
<dbReference type="PROSITE" id="PS50110">
    <property type="entry name" value="RESPONSE_REGULATORY"/>
    <property type="match status" value="1"/>
</dbReference>
<dbReference type="Gene3D" id="3.40.50.2300">
    <property type="match status" value="1"/>
</dbReference>
<dbReference type="Proteomes" id="UP001519308">
    <property type="component" value="Unassembled WGS sequence"/>
</dbReference>
<evidence type="ECO:0000256" key="2">
    <source>
        <dbReference type="ARBA" id="ARBA00024867"/>
    </source>
</evidence>
<dbReference type="InterPro" id="IPR013972">
    <property type="entry name" value="YcbB"/>
</dbReference>
<sequence length="299" mass="34364">MNIFIVEDNINIIRLLEKIIIDRELGKLLGHATDGILGLKEIQRLTPDIVLVDLLMPGKDGISLVREVKRLYPEIQFIMISQVSSKDMIGKAYQSGIEYFISKPINAIEVESVINKVEDKIQVNRKLSQIQSLFTDPNSSSKNEKNFSKDNDEEDNYNGLNTEKENNSNRIEKIKRVMRVIGIAGETGSQDIISILEYLIRTKESIDSYTISELCSKFTHQAKTMEQRIRRTAMVGMINLANLGIEDYMNEIFIEYSNGIYNFEQIKIEMDYIRGKSRKRGKVNLKKIIDGLLFYSDSY</sequence>
<dbReference type="Pfam" id="PF00072">
    <property type="entry name" value="Response_reg"/>
    <property type="match status" value="1"/>
</dbReference>
<feature type="modified residue" description="4-aspartylphosphate" evidence="3">
    <location>
        <position position="53"/>
    </location>
</feature>
<proteinExistence type="predicted"/>
<name>A0ABS4JYI1_9CLOT</name>
<dbReference type="SUPFAM" id="SSF52172">
    <property type="entry name" value="CheY-like"/>
    <property type="match status" value="1"/>
</dbReference>
<gene>
    <name evidence="6" type="ORF">J2Z44_000378</name>
</gene>
<keyword evidence="3" id="KW-0597">Phosphoprotein</keyword>
<reference evidence="6 7" key="1">
    <citation type="submission" date="2021-03" db="EMBL/GenBank/DDBJ databases">
        <title>Genomic Encyclopedia of Type Strains, Phase IV (KMG-IV): sequencing the most valuable type-strain genomes for metagenomic binning, comparative biology and taxonomic classification.</title>
        <authorList>
            <person name="Goeker M."/>
        </authorList>
    </citation>
    <scope>NUCLEOTIDE SEQUENCE [LARGE SCALE GENOMIC DNA]</scope>
    <source>
        <strain evidence="6 7">DSM 28650</strain>
    </source>
</reference>